<keyword evidence="4" id="KW-1185">Reference proteome</keyword>
<dbReference type="STRING" id="1246637.MTBBW1_2310002"/>
<dbReference type="Pfam" id="PF01541">
    <property type="entry name" value="GIY-YIG"/>
    <property type="match status" value="1"/>
</dbReference>
<dbReference type="PROSITE" id="PS50164">
    <property type="entry name" value="GIY_YIG"/>
    <property type="match status" value="1"/>
</dbReference>
<sequence>MNFKISKSPIDSPLKINMNDWQVYLLRCSDQTLYCGITNNIDARLKTHNAGKGARYTRGRLPVEIIETSEKMTRSDALKLERVIKKLPKTRKISALIDSRINPNQF</sequence>
<reference evidence="3 4" key="1">
    <citation type="submission" date="2017-03" db="EMBL/GenBank/DDBJ databases">
        <authorList>
            <person name="Afonso C.L."/>
            <person name="Miller P.J."/>
            <person name="Scott M.A."/>
            <person name="Spackman E."/>
            <person name="Goraichik I."/>
            <person name="Dimitrov K.M."/>
            <person name="Suarez D.L."/>
            <person name="Swayne D.E."/>
        </authorList>
    </citation>
    <scope>NUCLEOTIDE SEQUENCE [LARGE SCALE GENOMIC DNA]</scope>
    <source>
        <strain evidence="3">PRJEB14757</strain>
    </source>
</reference>
<dbReference type="PANTHER" id="PTHR34477:SF1">
    <property type="entry name" value="UPF0213 PROTEIN YHBQ"/>
    <property type="match status" value="1"/>
</dbReference>
<feature type="domain" description="GIY-YIG" evidence="2">
    <location>
        <begin position="19"/>
        <end position="94"/>
    </location>
</feature>
<dbReference type="Proteomes" id="UP000191931">
    <property type="component" value="Unassembled WGS sequence"/>
</dbReference>
<dbReference type="CDD" id="cd10456">
    <property type="entry name" value="GIY-YIG_UPF0213"/>
    <property type="match status" value="1"/>
</dbReference>
<comment type="similarity">
    <text evidence="1">Belongs to the UPF0213 family.</text>
</comment>
<organism evidence="3 4">
    <name type="scientific">Desulfamplus magnetovallimortis</name>
    <dbReference type="NCBI Taxonomy" id="1246637"/>
    <lineage>
        <taxon>Bacteria</taxon>
        <taxon>Pseudomonadati</taxon>
        <taxon>Thermodesulfobacteriota</taxon>
        <taxon>Desulfobacteria</taxon>
        <taxon>Desulfobacterales</taxon>
        <taxon>Desulfobacteraceae</taxon>
        <taxon>Desulfamplus</taxon>
    </lineage>
</organism>
<dbReference type="AlphaFoldDB" id="A0A1W1HDI1"/>
<dbReference type="PANTHER" id="PTHR34477">
    <property type="entry name" value="UPF0213 PROTEIN YHBQ"/>
    <property type="match status" value="1"/>
</dbReference>
<evidence type="ECO:0000313" key="4">
    <source>
        <dbReference type="Proteomes" id="UP000191931"/>
    </source>
</evidence>
<evidence type="ECO:0000259" key="2">
    <source>
        <dbReference type="PROSITE" id="PS50164"/>
    </source>
</evidence>
<accession>A0A1W1HDI1</accession>
<gene>
    <name evidence="3" type="ORF">MTBBW1_2310002</name>
</gene>
<name>A0A1W1HDI1_9BACT</name>
<proteinExistence type="inferred from homology"/>
<evidence type="ECO:0000313" key="3">
    <source>
        <dbReference type="EMBL" id="SLM30554.1"/>
    </source>
</evidence>
<dbReference type="SUPFAM" id="SSF82771">
    <property type="entry name" value="GIY-YIG endonuclease"/>
    <property type="match status" value="1"/>
</dbReference>
<dbReference type="InterPro" id="IPR000305">
    <property type="entry name" value="GIY-YIG_endonuc"/>
</dbReference>
<dbReference type="InterPro" id="IPR035901">
    <property type="entry name" value="GIY-YIG_endonuc_sf"/>
</dbReference>
<dbReference type="Gene3D" id="3.40.1440.10">
    <property type="entry name" value="GIY-YIG endonuclease"/>
    <property type="match status" value="1"/>
</dbReference>
<protein>
    <recommendedName>
        <fullName evidence="2">GIY-YIG domain-containing protein</fullName>
    </recommendedName>
</protein>
<dbReference type="EMBL" id="FWEV01000148">
    <property type="protein sequence ID" value="SLM30554.1"/>
    <property type="molecule type" value="Genomic_DNA"/>
</dbReference>
<evidence type="ECO:0000256" key="1">
    <source>
        <dbReference type="ARBA" id="ARBA00007435"/>
    </source>
</evidence>
<dbReference type="InterPro" id="IPR050190">
    <property type="entry name" value="UPF0213_domain"/>
</dbReference>